<evidence type="ECO:0000256" key="6">
    <source>
        <dbReference type="SAM" id="MobiDB-lite"/>
    </source>
</evidence>
<keyword evidence="4 5" id="KW-0949">S-adenosyl-L-methionine</keyword>
<dbReference type="InterPro" id="IPR018117">
    <property type="entry name" value="C5_DNA_meth_AS"/>
</dbReference>
<proteinExistence type="inferred from homology"/>
<feature type="compositionally biased region" description="Low complexity" evidence="6">
    <location>
        <begin position="694"/>
        <end position="722"/>
    </location>
</feature>
<dbReference type="InterPro" id="IPR050390">
    <property type="entry name" value="C5-Methyltransferase"/>
</dbReference>
<dbReference type="InterPro" id="IPR043151">
    <property type="entry name" value="BAH_sf"/>
</dbReference>
<dbReference type="Gene3D" id="2.30.30.490">
    <property type="match status" value="1"/>
</dbReference>
<feature type="compositionally biased region" description="Low complexity" evidence="6">
    <location>
        <begin position="278"/>
        <end position="289"/>
    </location>
</feature>
<evidence type="ECO:0000256" key="5">
    <source>
        <dbReference type="PROSITE-ProRule" id="PRU01016"/>
    </source>
</evidence>
<name>Q76DK3_CHLRE</name>
<feature type="region of interest" description="Disordered" evidence="6">
    <location>
        <begin position="347"/>
        <end position="385"/>
    </location>
</feature>
<dbReference type="GO" id="GO:0003886">
    <property type="term" value="F:DNA (cytosine-5-)-methyltransferase activity"/>
    <property type="evidence" value="ECO:0007669"/>
    <property type="project" value="UniProtKB-EC"/>
</dbReference>
<keyword evidence="3 5" id="KW-0808">Transferase</keyword>
<feature type="region of interest" description="Disordered" evidence="6">
    <location>
        <begin position="1312"/>
        <end position="1344"/>
    </location>
</feature>
<dbReference type="SUPFAM" id="SSF53335">
    <property type="entry name" value="S-adenosyl-L-methionine-dependent methyltransferases"/>
    <property type="match status" value="1"/>
</dbReference>
<dbReference type="Gene3D" id="3.40.50.150">
    <property type="entry name" value="Vaccinia Virus protein VP39"/>
    <property type="match status" value="2"/>
</dbReference>
<dbReference type="PRINTS" id="PR00105">
    <property type="entry name" value="C5METTRFRASE"/>
</dbReference>
<dbReference type="Pfam" id="PF00145">
    <property type="entry name" value="DNA_methylase"/>
    <property type="match status" value="4"/>
</dbReference>
<evidence type="ECO:0000256" key="3">
    <source>
        <dbReference type="ARBA" id="ARBA00022679"/>
    </source>
</evidence>
<feature type="region of interest" description="Disordered" evidence="6">
    <location>
        <begin position="264"/>
        <end position="289"/>
    </location>
</feature>
<feature type="compositionally biased region" description="Polar residues" evidence="6">
    <location>
        <begin position="177"/>
        <end position="193"/>
    </location>
</feature>
<feature type="compositionally biased region" description="Basic residues" evidence="6">
    <location>
        <begin position="909"/>
        <end position="918"/>
    </location>
</feature>
<feature type="compositionally biased region" description="Basic and acidic residues" evidence="6">
    <location>
        <begin position="1319"/>
        <end position="1331"/>
    </location>
</feature>
<evidence type="ECO:0000256" key="2">
    <source>
        <dbReference type="ARBA" id="ARBA00022603"/>
    </source>
</evidence>
<dbReference type="EMBL" id="AB108536">
    <property type="protein sequence ID" value="BAC99051.1"/>
    <property type="molecule type" value="Genomic_DNA"/>
</dbReference>
<evidence type="ECO:0000256" key="1">
    <source>
        <dbReference type="ARBA" id="ARBA00011975"/>
    </source>
</evidence>
<organism evidence="7">
    <name type="scientific">Chlamydomonas reinhardtii</name>
    <name type="common">Chlamydomonas smithii</name>
    <dbReference type="NCBI Taxonomy" id="3055"/>
    <lineage>
        <taxon>Eukaryota</taxon>
        <taxon>Viridiplantae</taxon>
        <taxon>Chlorophyta</taxon>
        <taxon>core chlorophytes</taxon>
        <taxon>Chlorophyceae</taxon>
        <taxon>CS clade</taxon>
        <taxon>Chlamydomonadales</taxon>
        <taxon>Chlamydomonadaceae</taxon>
        <taxon>Chlamydomonas</taxon>
    </lineage>
</organism>
<feature type="region of interest" description="Disordered" evidence="6">
    <location>
        <begin position="808"/>
        <end position="835"/>
    </location>
</feature>
<dbReference type="PROSITE" id="PS51679">
    <property type="entry name" value="SAM_MT_C5"/>
    <property type="match status" value="1"/>
</dbReference>
<reference evidence="7" key="1">
    <citation type="journal article" date="2004" name="Genetics">
        <title>Role of a nonselective de novo DNA methyltransferase in maternal inheritance of chloroplast genes in the green alga, Chlamydomonas reinhardtii.</title>
        <authorList>
            <person name="Nishiyama R."/>
            <person name="Wada Y."/>
            <person name="Mibu M."/>
            <person name="Yamaguchi Y."/>
            <person name="Shimogawara K."/>
            <person name="Sano H."/>
        </authorList>
    </citation>
    <scope>NUCLEOTIDE SEQUENCE</scope>
    <source>
        <strain evidence="7">CC683</strain>
    </source>
</reference>
<dbReference type="InterPro" id="IPR031303">
    <property type="entry name" value="C5_meth_CS"/>
</dbReference>
<dbReference type="ExpressionAtlas" id="Q76DK3">
    <property type="expression patterns" value="baseline and differential"/>
</dbReference>
<feature type="compositionally biased region" description="Basic and acidic residues" evidence="6">
    <location>
        <begin position="1129"/>
        <end position="1138"/>
    </location>
</feature>
<feature type="compositionally biased region" description="Low complexity" evidence="6">
    <location>
        <begin position="960"/>
        <end position="970"/>
    </location>
</feature>
<comment type="similarity">
    <text evidence="5">Belongs to the class I-like SAM-binding methyltransferase superfamily. C5-methyltransferase family.</text>
</comment>
<dbReference type="PANTHER" id="PTHR10629:SF52">
    <property type="entry name" value="DNA (CYTOSINE-5)-METHYLTRANSFERASE 1"/>
    <property type="match status" value="1"/>
</dbReference>
<feature type="region of interest" description="Disordered" evidence="6">
    <location>
        <begin position="683"/>
        <end position="722"/>
    </location>
</feature>
<keyword evidence="2 5" id="KW-0489">Methyltransferase</keyword>
<evidence type="ECO:0000313" key="7">
    <source>
        <dbReference type="EMBL" id="BAC99051.1"/>
    </source>
</evidence>
<gene>
    <name evidence="7" type="primary">DMT1</name>
</gene>
<feature type="region of interest" description="Disordered" evidence="6">
    <location>
        <begin position="898"/>
        <end position="982"/>
    </location>
</feature>
<dbReference type="PROSITE" id="PS00094">
    <property type="entry name" value="C5_MTASE_1"/>
    <property type="match status" value="1"/>
</dbReference>
<accession>Q76DK3</accession>
<dbReference type="BRENDA" id="2.1.1.37">
    <property type="organism ID" value="1318"/>
</dbReference>
<dbReference type="REBASE" id="10688">
    <property type="entry name" value="M.CreDnmt1"/>
</dbReference>
<sequence>MLGTRSLMPRRQPLRSGSSMCNLQARSLLAGTRRAAYAAVLRASSQQVTRRRRNTQVPDLAEELALLAPRRAPEDIDMVTASLAAAKGPLVAVVRPVNQGDGQSEAPAAINAVEPTPGVKGRRSRRNPFQALLATLQPGVATAQVSAVWLSSLRAQLRASSTSTQVRQGHGSESAAKLTSTPTAGQDASSQQGWKLHGVSARLPLAAPDGDNTGGPTADPLGTLPLRTRTTYQSAVGPELVGTGQGKRQWLRPGDIIRVTLQQESGSKQQAGNEEEQAAASGSSSSPAATTRHRYFLVQALYRDKQYGVKYGEPMVQLRLLLHGRDTVLEDAAADHELFLLDTSTVAPEEHGLPGSDNIRSSGSGGLLEPRRQSEDKRSSDEARRAAWLSPEETLLSLPLRDLDAAEVVKAKDLSGRPCGHAHSVENAKADLKLQRSNVRAVAAGLPPTYVYRHVYCPRQGLFRALRRDQLRLGQWIDPQQLQRQEAQQLMSRAGGGEVPPRLHYKMGAEAGAPLLEGRGFTLAGVTYQAGEFMYVDAEKAGGQQGGPWAVVQLVGVEQPEEEQAPARGASGAGASGGKGCKHVPQLQLKVRRFLRPEDLCPDLAYTADWWDLYEPAPASPSSAAATATAGGMSLLQVPVSAVAGKCAVVWAGAGADLQAAVAAGPALPGVRALDTFRVVGTGLPPGQEEEAEWAAASASPLGHPPTTGASSAPSPAPGAAAGPTIRPLATLDIFAGCGGLSEGLHQSGVSSTLWAVEFDANAAKAYTENNPHTEVLVGDCNTLLQEAMARAGQSKYCVVARGREAEEGTGKADPAAAASCTSAAEPSPPAAPRLPLPGEVELLVGGPPCQGFSGLNRHPGSEKAVRNNSLVGSYLSYCDFYRPRYFILENVMGFTFHKPVQPTEGSHKSRQRRRRSKSSAPDCRRSSASGDEEGGNSSSAAEENDQKDENVSQSAPHATTTTTITTTTTGSSRSATDAPGPSVSYFKLALRTLLDMGYQVRFGALNAGNYGVPQSRKRVFIIAALPEEVLPNWPRPMHSFRVAAEAGSNREGQQDQPFIEVPGGKYYANGAGMRLAGTPLRAVTVRDAIGNLPPITPGTKDDPAVPLPRPMSAFQWRLAEAATAGRQRSADGSEHADGGVGGGAPPPVLADHVTPRVLSEFHAKAASLVPPGMDIFLVADKLKGPGDMTAAAAQQLSAATGQTPEQYLERWQVVEPNLPENRRSGMYGRLCHTSYFRTATTKVGVDGWSLHPDLDQQRTVSVREVARSQGFPDQHRFKGSVADCYKQVGNAVPPPLALALGLQLSQALALRQQGHQQAEGKEEERQQLEEEKGEEEGVQEACG</sequence>
<protein>
    <recommendedName>
        <fullName evidence="1">DNA (cytosine-5-)-methyltransferase</fullName>
        <ecNumber evidence="1">2.1.1.37</ecNumber>
    </recommendedName>
</protein>
<dbReference type="PROSITE" id="PS00095">
    <property type="entry name" value="C5_MTASE_2"/>
    <property type="match status" value="1"/>
</dbReference>
<feature type="region of interest" description="Disordered" evidence="6">
    <location>
        <begin position="161"/>
        <end position="225"/>
    </location>
</feature>
<feature type="region of interest" description="Disordered" evidence="6">
    <location>
        <begin position="101"/>
        <end position="124"/>
    </location>
</feature>
<dbReference type="GO" id="GO:0032259">
    <property type="term" value="P:methylation"/>
    <property type="evidence" value="ECO:0007669"/>
    <property type="project" value="UniProtKB-KW"/>
</dbReference>
<dbReference type="EC" id="2.1.1.37" evidence="1"/>
<feature type="compositionally biased region" description="Basic and acidic residues" evidence="6">
    <location>
        <begin position="369"/>
        <end position="385"/>
    </location>
</feature>
<evidence type="ECO:0000256" key="4">
    <source>
        <dbReference type="ARBA" id="ARBA00022691"/>
    </source>
</evidence>
<feature type="compositionally biased region" description="Acidic residues" evidence="6">
    <location>
        <begin position="1332"/>
        <end position="1344"/>
    </location>
</feature>
<feature type="active site" evidence="5">
    <location>
        <position position="850"/>
    </location>
</feature>
<dbReference type="InterPro" id="IPR029063">
    <property type="entry name" value="SAM-dependent_MTases_sf"/>
</dbReference>
<feature type="compositionally biased region" description="Low complexity" evidence="6">
    <location>
        <begin position="813"/>
        <end position="826"/>
    </location>
</feature>
<dbReference type="InterPro" id="IPR001525">
    <property type="entry name" value="C5_MeTfrase"/>
</dbReference>
<dbReference type="PANTHER" id="PTHR10629">
    <property type="entry name" value="CYTOSINE-SPECIFIC METHYLTRANSFERASE"/>
    <property type="match status" value="1"/>
</dbReference>
<feature type="region of interest" description="Disordered" evidence="6">
    <location>
        <begin position="1122"/>
        <end position="1148"/>
    </location>
</feature>
<dbReference type="CDD" id="cd04708">
    <property type="entry name" value="BAH_plantDCM_II"/>
    <property type="match status" value="1"/>
</dbReference>
<dbReference type="Gene3D" id="3.90.120.10">
    <property type="entry name" value="DNA Methylase, subunit A, domain 2"/>
    <property type="match status" value="1"/>
</dbReference>